<proteinExistence type="predicted"/>
<dbReference type="Proteomes" id="UP000028999">
    <property type="component" value="Unassembled WGS sequence"/>
</dbReference>
<keyword evidence="1" id="KW-0732">Signal</keyword>
<gene>
    <name evidence="2" type="primary">BnaA06g38820D</name>
    <name evidence="2" type="ORF">GSBRNA2T00011532001</name>
</gene>
<feature type="chain" id="PRO_5001738657" evidence="1">
    <location>
        <begin position="30"/>
        <end position="72"/>
    </location>
</feature>
<dbReference type="AlphaFoldDB" id="A0A078IS11"/>
<evidence type="ECO:0000313" key="2">
    <source>
        <dbReference type="EMBL" id="CDY53840.1"/>
    </source>
</evidence>
<dbReference type="Gramene" id="CDY53840">
    <property type="protein sequence ID" value="CDY53840"/>
    <property type="gene ID" value="GSBRNA2T00011532001"/>
</dbReference>
<accession>A0A078IS11</accession>
<sequence>MHRTIRWIMTARVWEYLLNSLLCAWNLEALMQGCYLERRRQGKNVSYWSFWKRAKIIYTRCHVFSRSPSNHL</sequence>
<organism evidence="2 3">
    <name type="scientific">Brassica napus</name>
    <name type="common">Rape</name>
    <dbReference type="NCBI Taxonomy" id="3708"/>
    <lineage>
        <taxon>Eukaryota</taxon>
        <taxon>Viridiplantae</taxon>
        <taxon>Streptophyta</taxon>
        <taxon>Embryophyta</taxon>
        <taxon>Tracheophyta</taxon>
        <taxon>Spermatophyta</taxon>
        <taxon>Magnoliopsida</taxon>
        <taxon>eudicotyledons</taxon>
        <taxon>Gunneridae</taxon>
        <taxon>Pentapetalae</taxon>
        <taxon>rosids</taxon>
        <taxon>malvids</taxon>
        <taxon>Brassicales</taxon>
        <taxon>Brassicaceae</taxon>
        <taxon>Brassiceae</taxon>
        <taxon>Brassica</taxon>
    </lineage>
</organism>
<protein>
    <submittedName>
        <fullName evidence="2">BnaA06g38820D protein</fullName>
    </submittedName>
</protein>
<reference evidence="2 3" key="1">
    <citation type="journal article" date="2014" name="Science">
        <title>Plant genetics. Early allopolyploid evolution in the post-Neolithic Brassica napus oilseed genome.</title>
        <authorList>
            <person name="Chalhoub B."/>
            <person name="Denoeud F."/>
            <person name="Liu S."/>
            <person name="Parkin I.A."/>
            <person name="Tang H."/>
            <person name="Wang X."/>
            <person name="Chiquet J."/>
            <person name="Belcram H."/>
            <person name="Tong C."/>
            <person name="Samans B."/>
            <person name="Correa M."/>
            <person name="Da Silva C."/>
            <person name="Just J."/>
            <person name="Falentin C."/>
            <person name="Koh C.S."/>
            <person name="Le Clainche I."/>
            <person name="Bernard M."/>
            <person name="Bento P."/>
            <person name="Noel B."/>
            <person name="Labadie K."/>
            <person name="Alberti A."/>
            <person name="Charles M."/>
            <person name="Arnaud D."/>
            <person name="Guo H."/>
            <person name="Daviaud C."/>
            <person name="Alamery S."/>
            <person name="Jabbari K."/>
            <person name="Zhao M."/>
            <person name="Edger P.P."/>
            <person name="Chelaifa H."/>
            <person name="Tack D."/>
            <person name="Lassalle G."/>
            <person name="Mestiri I."/>
            <person name="Schnel N."/>
            <person name="Le Paslier M.C."/>
            <person name="Fan G."/>
            <person name="Renault V."/>
            <person name="Bayer P.E."/>
            <person name="Golicz A.A."/>
            <person name="Manoli S."/>
            <person name="Lee T.H."/>
            <person name="Thi V.H."/>
            <person name="Chalabi S."/>
            <person name="Hu Q."/>
            <person name="Fan C."/>
            <person name="Tollenaere R."/>
            <person name="Lu Y."/>
            <person name="Battail C."/>
            <person name="Shen J."/>
            <person name="Sidebottom C.H."/>
            <person name="Wang X."/>
            <person name="Canaguier A."/>
            <person name="Chauveau A."/>
            <person name="Berard A."/>
            <person name="Deniot G."/>
            <person name="Guan M."/>
            <person name="Liu Z."/>
            <person name="Sun F."/>
            <person name="Lim Y.P."/>
            <person name="Lyons E."/>
            <person name="Town C.D."/>
            <person name="Bancroft I."/>
            <person name="Wang X."/>
            <person name="Meng J."/>
            <person name="Ma J."/>
            <person name="Pires J.C."/>
            <person name="King G.J."/>
            <person name="Brunel D."/>
            <person name="Delourme R."/>
            <person name="Renard M."/>
            <person name="Aury J.M."/>
            <person name="Adams K.L."/>
            <person name="Batley J."/>
            <person name="Snowdon R.J."/>
            <person name="Tost J."/>
            <person name="Edwards D."/>
            <person name="Zhou Y."/>
            <person name="Hua W."/>
            <person name="Sharpe A.G."/>
            <person name="Paterson A.H."/>
            <person name="Guan C."/>
            <person name="Wincker P."/>
        </authorList>
    </citation>
    <scope>NUCLEOTIDE SEQUENCE [LARGE SCALE GENOMIC DNA]</scope>
    <source>
        <strain evidence="3">cv. Darmor-bzh</strain>
    </source>
</reference>
<name>A0A078IS11_BRANA</name>
<keyword evidence="3" id="KW-1185">Reference proteome</keyword>
<dbReference type="EMBL" id="LK033242">
    <property type="protein sequence ID" value="CDY53840.1"/>
    <property type="molecule type" value="Genomic_DNA"/>
</dbReference>
<evidence type="ECO:0000256" key="1">
    <source>
        <dbReference type="SAM" id="SignalP"/>
    </source>
</evidence>
<dbReference type="PaxDb" id="3708-A0A078IS11"/>
<evidence type="ECO:0000313" key="3">
    <source>
        <dbReference type="Proteomes" id="UP000028999"/>
    </source>
</evidence>
<feature type="signal peptide" evidence="1">
    <location>
        <begin position="1"/>
        <end position="29"/>
    </location>
</feature>